<keyword evidence="3" id="KW-0479">Metal-binding</keyword>
<evidence type="ECO:0000256" key="3">
    <source>
        <dbReference type="ARBA" id="ARBA00022723"/>
    </source>
</evidence>
<dbReference type="GO" id="GO:0032454">
    <property type="term" value="F:histone H3K9 demethylase activity"/>
    <property type="evidence" value="ECO:0007669"/>
    <property type="project" value="InterPro"/>
</dbReference>
<dbReference type="PROSITE" id="PS51184">
    <property type="entry name" value="JMJC"/>
    <property type="match status" value="1"/>
</dbReference>
<evidence type="ECO:0000256" key="4">
    <source>
        <dbReference type="ARBA" id="ARBA00023242"/>
    </source>
</evidence>
<dbReference type="GO" id="GO:0031490">
    <property type="term" value="F:chromatin DNA binding"/>
    <property type="evidence" value="ECO:0007669"/>
    <property type="project" value="TreeGrafter"/>
</dbReference>
<feature type="domain" description="JmjC" evidence="5">
    <location>
        <begin position="100"/>
        <end position="384"/>
    </location>
</feature>
<dbReference type="PANTHER" id="PTHR12549:SF59">
    <property type="entry name" value="LYSINE-SPECIFIC DEMETHYLASE JMJ29"/>
    <property type="match status" value="1"/>
</dbReference>
<dbReference type="EMBL" id="OU466859">
    <property type="protein sequence ID" value="CAH2051298.1"/>
    <property type="molecule type" value="Genomic_DNA"/>
</dbReference>
<dbReference type="Pfam" id="PF02373">
    <property type="entry name" value="JmjC"/>
    <property type="match status" value="1"/>
</dbReference>
<reference evidence="6 7" key="1">
    <citation type="submission" date="2022-03" db="EMBL/GenBank/DDBJ databases">
        <authorList>
            <person name="Nunn A."/>
            <person name="Chopra R."/>
            <person name="Nunn A."/>
            <person name="Contreras Garrido A."/>
        </authorList>
    </citation>
    <scope>NUCLEOTIDE SEQUENCE [LARGE SCALE GENOMIC DNA]</scope>
</reference>
<dbReference type="GO" id="GO:0003712">
    <property type="term" value="F:transcription coregulator activity"/>
    <property type="evidence" value="ECO:0007669"/>
    <property type="project" value="TreeGrafter"/>
</dbReference>
<protein>
    <recommendedName>
        <fullName evidence="5">JmjC domain-containing protein</fullName>
    </recommendedName>
</protein>
<proteinExistence type="inferred from homology"/>
<dbReference type="GO" id="GO:0000785">
    <property type="term" value="C:chromatin"/>
    <property type="evidence" value="ECO:0007669"/>
    <property type="project" value="TreeGrafter"/>
</dbReference>
<dbReference type="SMART" id="SM00558">
    <property type="entry name" value="JmjC"/>
    <property type="match status" value="1"/>
</dbReference>
<evidence type="ECO:0000256" key="1">
    <source>
        <dbReference type="ARBA" id="ARBA00004123"/>
    </source>
</evidence>
<evidence type="ECO:0000313" key="7">
    <source>
        <dbReference type="Proteomes" id="UP000836841"/>
    </source>
</evidence>
<dbReference type="PANTHER" id="PTHR12549">
    <property type="entry name" value="JMJC DOMAIN-CONTAINING HISTONE DEMETHYLATION PROTEIN"/>
    <property type="match status" value="1"/>
</dbReference>
<comment type="subcellular location">
    <subcellularLocation>
        <location evidence="1">Nucleus</location>
    </subcellularLocation>
</comment>
<sequence length="413" mass="47364">MDRKAASRKSSDNYLFSPGSIEILKEEELLHFQEHWAKGEPVIVRDTLENIHGLSWESDVDISARDFFDDWPPSNKFEDLLPRHCDEFISALPFHEYSNPRTGILNIATKLPDELLKVDMGSKTYIAYGIPDELGRGDSVTKLHCDMSDAVNILTHTTKVTLSKEQKYVVQNLKRRHKDQDELEGNVIIGCCSQEKENEPAVAEILSSLKKIHKDRNMLEDNGIIGCCSQEEEEEPNIAEILSYESEQNYEKTGSAKWDIFRREDVYHPIHDQSCYLTIEHKRKLKAEFGIEPWIFLQNLGEAVFIPAGCPHQVRNLKKGRMIERTGGGLSTTHSQTIWLLDYLPSLEFFGDLTRNAKSCTKLAVDFVSPENIHECLRLTEEFRQLPKEHRGGVDSLRIEMASFSLHHYSLFS</sequence>
<dbReference type="AlphaFoldDB" id="A0AAU9RVF6"/>
<dbReference type="Proteomes" id="UP000836841">
    <property type="component" value="Chromosome 3"/>
</dbReference>
<dbReference type="SUPFAM" id="SSF51197">
    <property type="entry name" value="Clavaminate synthase-like"/>
    <property type="match status" value="1"/>
</dbReference>
<keyword evidence="7" id="KW-1185">Reference proteome</keyword>
<dbReference type="InterPro" id="IPR045109">
    <property type="entry name" value="LSDs-like"/>
</dbReference>
<gene>
    <name evidence="6" type="ORF">TAV2_LOCUS11539</name>
</gene>
<organism evidence="6 7">
    <name type="scientific">Thlaspi arvense</name>
    <name type="common">Field penny-cress</name>
    <dbReference type="NCBI Taxonomy" id="13288"/>
    <lineage>
        <taxon>Eukaryota</taxon>
        <taxon>Viridiplantae</taxon>
        <taxon>Streptophyta</taxon>
        <taxon>Embryophyta</taxon>
        <taxon>Tracheophyta</taxon>
        <taxon>Spermatophyta</taxon>
        <taxon>Magnoliopsida</taxon>
        <taxon>eudicotyledons</taxon>
        <taxon>Gunneridae</taxon>
        <taxon>Pentapetalae</taxon>
        <taxon>rosids</taxon>
        <taxon>malvids</taxon>
        <taxon>Brassicales</taxon>
        <taxon>Brassicaceae</taxon>
        <taxon>Thlaspideae</taxon>
        <taxon>Thlaspi</taxon>
    </lineage>
</organism>
<keyword evidence="4" id="KW-0539">Nucleus</keyword>
<evidence type="ECO:0000256" key="2">
    <source>
        <dbReference type="ARBA" id="ARBA00006801"/>
    </source>
</evidence>
<evidence type="ECO:0000313" key="6">
    <source>
        <dbReference type="EMBL" id="CAH2051298.1"/>
    </source>
</evidence>
<dbReference type="Gene3D" id="2.60.120.650">
    <property type="entry name" value="Cupin"/>
    <property type="match status" value="2"/>
</dbReference>
<dbReference type="GO" id="GO:0006357">
    <property type="term" value="P:regulation of transcription by RNA polymerase II"/>
    <property type="evidence" value="ECO:0007669"/>
    <property type="project" value="TreeGrafter"/>
</dbReference>
<dbReference type="GO" id="GO:0000118">
    <property type="term" value="C:histone deacetylase complex"/>
    <property type="evidence" value="ECO:0007669"/>
    <property type="project" value="TreeGrafter"/>
</dbReference>
<comment type="similarity">
    <text evidence="2">Belongs to the JARID1 histone demethylase family.</text>
</comment>
<dbReference type="InterPro" id="IPR003347">
    <property type="entry name" value="JmjC_dom"/>
</dbReference>
<evidence type="ECO:0000259" key="5">
    <source>
        <dbReference type="PROSITE" id="PS51184"/>
    </source>
</evidence>
<name>A0AAU9RVF6_THLAR</name>
<dbReference type="GO" id="GO:0046872">
    <property type="term" value="F:metal ion binding"/>
    <property type="evidence" value="ECO:0007669"/>
    <property type="project" value="UniProtKB-KW"/>
</dbReference>
<accession>A0AAU9RVF6</accession>